<dbReference type="InterPro" id="IPR036291">
    <property type="entry name" value="NAD(P)-bd_dom_sf"/>
</dbReference>
<evidence type="ECO:0000313" key="4">
    <source>
        <dbReference type="EMBL" id="MFC0521974.1"/>
    </source>
</evidence>
<keyword evidence="2" id="KW-0520">NAD</keyword>
<reference evidence="4 5" key="1">
    <citation type="submission" date="2024-09" db="EMBL/GenBank/DDBJ databases">
        <authorList>
            <person name="Sun Q."/>
            <person name="Mori K."/>
        </authorList>
    </citation>
    <scope>NUCLEOTIDE SEQUENCE [LARGE SCALE GENOMIC DNA]</scope>
    <source>
        <strain evidence="4 5">NCAIM B.02529</strain>
    </source>
</reference>
<comment type="caution">
    <text evidence="4">The sequence shown here is derived from an EMBL/GenBank/DDBJ whole genome shotgun (WGS) entry which is preliminary data.</text>
</comment>
<keyword evidence="1" id="KW-0560">Oxidoreductase</keyword>
<dbReference type="InterPro" id="IPR006140">
    <property type="entry name" value="D-isomer_DH_NAD-bd"/>
</dbReference>
<name>A0ABV6LHW6_9BACI</name>
<dbReference type="CDD" id="cd05300">
    <property type="entry name" value="2-Hacid_dh_1"/>
    <property type="match status" value="1"/>
</dbReference>
<dbReference type="Pfam" id="PF02826">
    <property type="entry name" value="2-Hacid_dh_C"/>
    <property type="match status" value="1"/>
</dbReference>
<dbReference type="PANTHER" id="PTHR43333">
    <property type="entry name" value="2-HACID_DH_C DOMAIN-CONTAINING PROTEIN"/>
    <property type="match status" value="1"/>
</dbReference>
<dbReference type="Proteomes" id="UP001589836">
    <property type="component" value="Unassembled WGS sequence"/>
</dbReference>
<sequence>MYIVTSCKIRRDLREHLVTSYPDITFQFCESMEEAKPYLPKAEILFTYGEDVETTHVEQAKKLQWIMVLSAGVDKLPFEAIEQEGITVTNVKGIHSIPMSEYAISMLLQVNRNEKTLIENEKLRKWEKFLPITEIHGKTMVVVGAGAIGQEVARLAKAFRMKTVGISNSGRDKEHFDEVYQKDQLDYILPEADFVVAVLPSTPETKGFFTRSHFEHMKDSAIFLNMGRGDAVGDDLMLDVMEDELIEHAILDVFEQEPLPEAHPFWGMPNVTVTPHLSGLSPEYQPRALEVFERNLPVYRNGGEDFVNRIDPGKGY</sequence>
<evidence type="ECO:0000256" key="2">
    <source>
        <dbReference type="ARBA" id="ARBA00023027"/>
    </source>
</evidence>
<organism evidence="4 5">
    <name type="scientific">Pontibacillus salicampi</name>
    <dbReference type="NCBI Taxonomy" id="1449801"/>
    <lineage>
        <taxon>Bacteria</taxon>
        <taxon>Bacillati</taxon>
        <taxon>Bacillota</taxon>
        <taxon>Bacilli</taxon>
        <taxon>Bacillales</taxon>
        <taxon>Bacillaceae</taxon>
        <taxon>Pontibacillus</taxon>
    </lineage>
</organism>
<accession>A0ABV6LHW6</accession>
<evidence type="ECO:0000256" key="1">
    <source>
        <dbReference type="ARBA" id="ARBA00023002"/>
    </source>
</evidence>
<dbReference type="Gene3D" id="3.40.50.720">
    <property type="entry name" value="NAD(P)-binding Rossmann-like Domain"/>
    <property type="match status" value="2"/>
</dbReference>
<gene>
    <name evidence="4" type="ORF">ACFFGV_00025</name>
</gene>
<evidence type="ECO:0000259" key="3">
    <source>
        <dbReference type="Pfam" id="PF02826"/>
    </source>
</evidence>
<evidence type="ECO:0000313" key="5">
    <source>
        <dbReference type="Proteomes" id="UP001589836"/>
    </source>
</evidence>
<dbReference type="EMBL" id="JBHLTP010000001">
    <property type="protein sequence ID" value="MFC0521974.1"/>
    <property type="molecule type" value="Genomic_DNA"/>
</dbReference>
<dbReference type="PANTHER" id="PTHR43333:SF1">
    <property type="entry name" value="D-ISOMER SPECIFIC 2-HYDROXYACID DEHYDROGENASE NAD-BINDING DOMAIN-CONTAINING PROTEIN"/>
    <property type="match status" value="1"/>
</dbReference>
<keyword evidence="5" id="KW-1185">Reference proteome</keyword>
<protein>
    <submittedName>
        <fullName evidence="4">D-2-hydroxyacid dehydrogenase</fullName>
    </submittedName>
</protein>
<dbReference type="SUPFAM" id="SSF52283">
    <property type="entry name" value="Formate/glycerate dehydrogenase catalytic domain-like"/>
    <property type="match status" value="1"/>
</dbReference>
<dbReference type="SUPFAM" id="SSF51735">
    <property type="entry name" value="NAD(P)-binding Rossmann-fold domains"/>
    <property type="match status" value="1"/>
</dbReference>
<feature type="domain" description="D-isomer specific 2-hydroxyacid dehydrogenase NAD-binding" evidence="3">
    <location>
        <begin position="104"/>
        <end position="278"/>
    </location>
</feature>
<proteinExistence type="predicted"/>
<dbReference type="RefSeq" id="WP_377344449.1">
    <property type="nucleotide sequence ID" value="NZ_JBHLTP010000001.1"/>
</dbReference>